<organism evidence="1 2">
    <name type="scientific">Actinokineospora soli</name>
    <dbReference type="NCBI Taxonomy" id="1048753"/>
    <lineage>
        <taxon>Bacteria</taxon>
        <taxon>Bacillati</taxon>
        <taxon>Actinomycetota</taxon>
        <taxon>Actinomycetes</taxon>
        <taxon>Pseudonocardiales</taxon>
        <taxon>Pseudonocardiaceae</taxon>
        <taxon>Actinokineospora</taxon>
    </lineage>
</organism>
<comment type="caution">
    <text evidence="1">The sequence shown here is derived from an EMBL/GenBank/DDBJ whole genome shotgun (WGS) entry which is preliminary data.</text>
</comment>
<reference evidence="2" key="1">
    <citation type="journal article" date="2019" name="Int. J. Syst. Evol. Microbiol.">
        <title>The Global Catalogue of Microorganisms (GCM) 10K type strain sequencing project: providing services to taxonomists for standard genome sequencing and annotation.</title>
        <authorList>
            <consortium name="The Broad Institute Genomics Platform"/>
            <consortium name="The Broad Institute Genome Sequencing Center for Infectious Disease"/>
            <person name="Wu L."/>
            <person name="Ma J."/>
        </authorList>
    </citation>
    <scope>NUCLEOTIDE SEQUENCE [LARGE SCALE GENOMIC DNA]</scope>
    <source>
        <strain evidence="2">JCM 17695</strain>
    </source>
</reference>
<evidence type="ECO:0000313" key="1">
    <source>
        <dbReference type="EMBL" id="MFC7616481.1"/>
    </source>
</evidence>
<sequence>MTVHFVLPADVDDPASASGGNTYDRQVAGLLDVRELPVAGAWPRPSDTARAALAAALDALPDGASVLIDGLVACGVPEVVVPARRGCGSRSWCTCRWRTRWAWTRPRRRRWTRASARC</sequence>
<accession>A0ABW2TT19</accession>
<dbReference type="Proteomes" id="UP001596512">
    <property type="component" value="Unassembled WGS sequence"/>
</dbReference>
<keyword evidence="2" id="KW-1185">Reference proteome</keyword>
<evidence type="ECO:0000313" key="2">
    <source>
        <dbReference type="Proteomes" id="UP001596512"/>
    </source>
</evidence>
<proteinExistence type="predicted"/>
<dbReference type="EMBL" id="JBHTEY010000004">
    <property type="protein sequence ID" value="MFC7616481.1"/>
    <property type="molecule type" value="Genomic_DNA"/>
</dbReference>
<protein>
    <submittedName>
        <fullName evidence="1">Uncharacterized protein</fullName>
    </submittedName>
</protein>
<name>A0ABW2TT19_9PSEU</name>
<gene>
    <name evidence="1" type="ORF">ACFQV2_26455</name>
</gene>